<comment type="similarity">
    <text evidence="1 7">Belongs to the CcmH/CycL/Ccl2/NrfF family.</text>
</comment>
<dbReference type="InterPro" id="IPR051263">
    <property type="entry name" value="C-type_cytochrome_biogenesis"/>
</dbReference>
<accession>A0A521C736</accession>
<keyword evidence="2 7" id="KW-0349">Heme</keyword>
<sequence length="153" mass="17096">MRYLLLCLMLLAGPALAVQPDEVLSDPALEARARDISKILRCPVCQGETIDESNAPISRDLRLYLRERLVAGDSDDQAVDAVVDRFGEYVLFEPRAKGINWLLYLAGPLMALLGVVIGWQFIRSRAIAEQPAAQQAETLTDDEKARLDRIMRD</sequence>
<dbReference type="PANTHER" id="PTHR47870">
    <property type="entry name" value="CYTOCHROME C-TYPE BIOGENESIS PROTEIN CCMH"/>
    <property type="match status" value="1"/>
</dbReference>
<keyword evidence="7" id="KW-0472">Membrane</keyword>
<dbReference type="GO" id="GO:0005886">
    <property type="term" value="C:plasma membrane"/>
    <property type="evidence" value="ECO:0007669"/>
    <property type="project" value="TreeGrafter"/>
</dbReference>
<evidence type="ECO:0000256" key="2">
    <source>
        <dbReference type="ARBA" id="ARBA00022617"/>
    </source>
</evidence>
<gene>
    <name evidence="9" type="ORF">SAMN06265221_10442</name>
</gene>
<keyword evidence="3 7" id="KW-0479">Metal-binding</keyword>
<dbReference type="GO" id="GO:0017004">
    <property type="term" value="P:cytochrome complex assembly"/>
    <property type="evidence" value="ECO:0007669"/>
    <property type="project" value="UniProtKB-KW"/>
</dbReference>
<dbReference type="OrthoDB" id="9804975at2"/>
<name>A0A521C736_9RHOB</name>
<evidence type="ECO:0000313" key="9">
    <source>
        <dbReference type="EMBL" id="SMO55297.1"/>
    </source>
</evidence>
<evidence type="ECO:0000256" key="5">
    <source>
        <dbReference type="ARBA" id="ARBA00022748"/>
    </source>
</evidence>
<feature type="transmembrane region" description="Helical" evidence="7">
    <location>
        <begin position="101"/>
        <end position="122"/>
    </location>
</feature>
<evidence type="ECO:0000256" key="3">
    <source>
        <dbReference type="ARBA" id="ARBA00022723"/>
    </source>
</evidence>
<feature type="chain" id="PRO_5022260974" description="Cytochrome c-type biogenesis protein" evidence="7">
    <location>
        <begin position="18"/>
        <end position="153"/>
    </location>
</feature>
<proteinExistence type="inferred from homology"/>
<comment type="function">
    <text evidence="7">Possible subunit of a heme lyase.</text>
</comment>
<dbReference type="Pfam" id="PF03918">
    <property type="entry name" value="CcmH"/>
    <property type="match status" value="1"/>
</dbReference>
<dbReference type="RefSeq" id="WP_142662261.1">
    <property type="nucleotide sequence ID" value="NZ_FXTK01000004.1"/>
</dbReference>
<keyword evidence="5" id="KW-0201">Cytochrome c-type biogenesis</keyword>
<keyword evidence="10" id="KW-1185">Reference proteome</keyword>
<evidence type="ECO:0000256" key="7">
    <source>
        <dbReference type="RuleBase" id="RU364112"/>
    </source>
</evidence>
<evidence type="ECO:0000256" key="4">
    <source>
        <dbReference type="ARBA" id="ARBA00022729"/>
    </source>
</evidence>
<dbReference type="InterPro" id="IPR038297">
    <property type="entry name" value="CcmH/CycL/NrfF/Ccl2_sf"/>
</dbReference>
<keyword evidence="4 7" id="KW-0732">Signal</keyword>
<dbReference type="Gene3D" id="1.10.8.640">
    <property type="entry name" value="Cytochrome C biogenesis protein"/>
    <property type="match status" value="1"/>
</dbReference>
<dbReference type="Proteomes" id="UP000319014">
    <property type="component" value="Unassembled WGS sequence"/>
</dbReference>
<evidence type="ECO:0000256" key="1">
    <source>
        <dbReference type="ARBA" id="ARBA00010342"/>
    </source>
</evidence>
<keyword evidence="6 7" id="KW-0408">Iron</keyword>
<organism evidence="9 10">
    <name type="scientific">Paracoccus laeviglucosivorans</name>
    <dbReference type="NCBI Taxonomy" id="1197861"/>
    <lineage>
        <taxon>Bacteria</taxon>
        <taxon>Pseudomonadati</taxon>
        <taxon>Pseudomonadota</taxon>
        <taxon>Alphaproteobacteria</taxon>
        <taxon>Rhodobacterales</taxon>
        <taxon>Paracoccaceae</taxon>
        <taxon>Paracoccus</taxon>
    </lineage>
</organism>
<reference evidence="9 10" key="1">
    <citation type="submission" date="2017-05" db="EMBL/GenBank/DDBJ databases">
        <authorList>
            <person name="Varghese N."/>
            <person name="Submissions S."/>
        </authorList>
    </citation>
    <scope>NUCLEOTIDE SEQUENCE [LARGE SCALE GENOMIC DNA]</scope>
    <source>
        <strain evidence="9 10">DSM 100094</strain>
    </source>
</reference>
<evidence type="ECO:0000313" key="10">
    <source>
        <dbReference type="Proteomes" id="UP000319014"/>
    </source>
</evidence>
<feature type="signal peptide" evidence="7">
    <location>
        <begin position="1"/>
        <end position="17"/>
    </location>
</feature>
<dbReference type="EMBL" id="FXTK01000004">
    <property type="protein sequence ID" value="SMO55297.1"/>
    <property type="molecule type" value="Genomic_DNA"/>
</dbReference>
<protein>
    <recommendedName>
        <fullName evidence="7">Cytochrome c-type biogenesis protein</fullName>
    </recommendedName>
</protein>
<keyword evidence="7" id="KW-1133">Transmembrane helix</keyword>
<evidence type="ECO:0000256" key="6">
    <source>
        <dbReference type="ARBA" id="ARBA00023004"/>
    </source>
</evidence>
<dbReference type="CDD" id="cd16378">
    <property type="entry name" value="CcmH_N"/>
    <property type="match status" value="1"/>
</dbReference>
<feature type="domain" description="CcmH/CycL/Ccl2/NrfF N-terminal" evidence="8">
    <location>
        <begin position="6"/>
        <end position="151"/>
    </location>
</feature>
<dbReference type="PANTHER" id="PTHR47870:SF1">
    <property type="entry name" value="CYTOCHROME C-TYPE BIOGENESIS PROTEIN CCMH"/>
    <property type="match status" value="1"/>
</dbReference>
<dbReference type="AlphaFoldDB" id="A0A521C736"/>
<dbReference type="GO" id="GO:0046872">
    <property type="term" value="F:metal ion binding"/>
    <property type="evidence" value="ECO:0007669"/>
    <property type="project" value="UniProtKB-KW"/>
</dbReference>
<keyword evidence="7" id="KW-0812">Transmembrane</keyword>
<dbReference type="InterPro" id="IPR005616">
    <property type="entry name" value="CcmH/CycL/Ccl2/NrfF_N"/>
</dbReference>
<evidence type="ECO:0000259" key="8">
    <source>
        <dbReference type="Pfam" id="PF03918"/>
    </source>
</evidence>